<dbReference type="Proteomes" id="UP000247233">
    <property type="component" value="Unassembled WGS sequence"/>
</dbReference>
<name>A0A317V146_9EURO</name>
<protein>
    <recommendedName>
        <fullName evidence="4">Secreted protein</fullName>
    </recommendedName>
</protein>
<keyword evidence="1" id="KW-0732">Signal</keyword>
<dbReference type="EMBL" id="MSFL01000037">
    <property type="protein sequence ID" value="PWY68054.1"/>
    <property type="molecule type" value="Genomic_DNA"/>
</dbReference>
<evidence type="ECO:0000313" key="2">
    <source>
        <dbReference type="EMBL" id="PWY68054.1"/>
    </source>
</evidence>
<comment type="caution">
    <text evidence="2">The sequence shown here is derived from an EMBL/GenBank/DDBJ whole genome shotgun (WGS) entry which is preliminary data.</text>
</comment>
<dbReference type="VEuPathDB" id="FungiDB:BO70DRAFT_154884"/>
<proteinExistence type="predicted"/>
<keyword evidence="3" id="KW-1185">Reference proteome</keyword>
<dbReference type="GeneID" id="37060474"/>
<reference evidence="2 3" key="1">
    <citation type="submission" date="2016-12" db="EMBL/GenBank/DDBJ databases">
        <title>The genomes of Aspergillus section Nigri reveals drivers in fungal speciation.</title>
        <authorList>
            <consortium name="DOE Joint Genome Institute"/>
            <person name="Vesth T.C."/>
            <person name="Nybo J."/>
            <person name="Theobald S."/>
            <person name="Brandl J."/>
            <person name="Frisvad J.C."/>
            <person name="Nielsen K.F."/>
            <person name="Lyhne E.K."/>
            <person name="Kogle M.E."/>
            <person name="Kuo A."/>
            <person name="Riley R."/>
            <person name="Clum A."/>
            <person name="Nolan M."/>
            <person name="Lipzen A."/>
            <person name="Salamov A."/>
            <person name="Henrissat B."/>
            <person name="Wiebenga A."/>
            <person name="De Vries R.P."/>
            <person name="Grigoriev I.V."/>
            <person name="Mortensen U.H."/>
            <person name="Andersen M.R."/>
            <person name="Baker S.E."/>
        </authorList>
    </citation>
    <scope>NUCLEOTIDE SEQUENCE [LARGE SCALE GENOMIC DNA]</scope>
    <source>
        <strain evidence="2 3">CBS 117.55</strain>
    </source>
</reference>
<feature type="chain" id="PRO_5016293021" description="Secreted protein" evidence="1">
    <location>
        <begin position="20"/>
        <end position="100"/>
    </location>
</feature>
<evidence type="ECO:0008006" key="4">
    <source>
        <dbReference type="Google" id="ProtNLM"/>
    </source>
</evidence>
<dbReference type="AlphaFoldDB" id="A0A317V146"/>
<feature type="signal peptide" evidence="1">
    <location>
        <begin position="1"/>
        <end position="19"/>
    </location>
</feature>
<gene>
    <name evidence="2" type="ORF">BO70DRAFT_154884</name>
</gene>
<accession>A0A317V146</accession>
<dbReference type="RefSeq" id="XP_025395183.1">
    <property type="nucleotide sequence ID" value="XM_025538237.1"/>
</dbReference>
<organism evidence="2 3">
    <name type="scientific">Aspergillus heteromorphus CBS 117.55</name>
    <dbReference type="NCBI Taxonomy" id="1448321"/>
    <lineage>
        <taxon>Eukaryota</taxon>
        <taxon>Fungi</taxon>
        <taxon>Dikarya</taxon>
        <taxon>Ascomycota</taxon>
        <taxon>Pezizomycotina</taxon>
        <taxon>Eurotiomycetes</taxon>
        <taxon>Eurotiomycetidae</taxon>
        <taxon>Eurotiales</taxon>
        <taxon>Aspergillaceae</taxon>
        <taxon>Aspergillus</taxon>
        <taxon>Aspergillus subgen. Circumdati</taxon>
    </lineage>
</organism>
<evidence type="ECO:0000256" key="1">
    <source>
        <dbReference type="SAM" id="SignalP"/>
    </source>
</evidence>
<evidence type="ECO:0000313" key="3">
    <source>
        <dbReference type="Proteomes" id="UP000247233"/>
    </source>
</evidence>
<sequence>MLLLCLLLFESFRIAPFLSNMVGWEGRPSSVEVVAQGYETLGYWLYCSPLVFIVVSSSNHNRTDVERAFISFPCRTADLGRLCPRHDDTTIRYPSSRNLI</sequence>